<dbReference type="Proteomes" id="UP001206067">
    <property type="component" value="Unassembled WGS sequence"/>
</dbReference>
<dbReference type="Pfam" id="PF01345">
    <property type="entry name" value="DUF11"/>
    <property type="match status" value="1"/>
</dbReference>
<dbReference type="InterPro" id="IPR001434">
    <property type="entry name" value="OmcB-like_DUF11"/>
</dbReference>
<dbReference type="InterPro" id="IPR047589">
    <property type="entry name" value="DUF11_rpt"/>
</dbReference>
<reference evidence="4 5" key="1">
    <citation type="submission" date="2022-08" db="EMBL/GenBank/DDBJ databases">
        <title>Polyphasic taxonomy analysis of Qipengyuania sp.RS5-5.</title>
        <authorList>
            <person name="Xamxidin M."/>
            <person name="Wu M."/>
        </authorList>
    </citation>
    <scope>NUCLEOTIDE SEQUENCE [LARGE SCALE GENOMIC DNA]</scope>
    <source>
        <strain evidence="4 5">RS5-5</strain>
    </source>
</reference>
<evidence type="ECO:0000313" key="5">
    <source>
        <dbReference type="Proteomes" id="UP001206067"/>
    </source>
</evidence>
<organism evidence="4 5">
    <name type="scientific">Parerythrobacter lacustris</name>
    <dbReference type="NCBI Taxonomy" id="2969984"/>
    <lineage>
        <taxon>Bacteria</taxon>
        <taxon>Pseudomonadati</taxon>
        <taxon>Pseudomonadota</taxon>
        <taxon>Alphaproteobacteria</taxon>
        <taxon>Sphingomonadales</taxon>
        <taxon>Erythrobacteraceae</taxon>
        <taxon>Parerythrobacter</taxon>
    </lineage>
</organism>
<keyword evidence="2" id="KW-0378">Hydrolase</keyword>
<comment type="caution">
    <text evidence="4">The sequence shown here is derived from an EMBL/GenBank/DDBJ whole genome shotgun (WGS) entry which is preliminary data.</text>
</comment>
<dbReference type="SUPFAM" id="SSF49785">
    <property type="entry name" value="Galactose-binding domain-like"/>
    <property type="match status" value="1"/>
</dbReference>
<dbReference type="InterPro" id="IPR002884">
    <property type="entry name" value="P_dom"/>
</dbReference>
<feature type="domain" description="P/Homo B" evidence="3">
    <location>
        <begin position="49"/>
        <end position="213"/>
    </location>
</feature>
<dbReference type="PROSITE" id="PS51829">
    <property type="entry name" value="P_HOMO_B"/>
    <property type="match status" value="1"/>
</dbReference>
<evidence type="ECO:0000256" key="2">
    <source>
        <dbReference type="ARBA" id="ARBA00022801"/>
    </source>
</evidence>
<dbReference type="NCBIfam" id="TIGR01451">
    <property type="entry name" value="B_ant_repeat"/>
    <property type="match status" value="1"/>
</dbReference>
<gene>
    <name evidence="4" type="ORF">NSO95_03255</name>
</gene>
<dbReference type="InterPro" id="IPR008979">
    <property type="entry name" value="Galactose-bd-like_sf"/>
</dbReference>
<protein>
    <submittedName>
        <fullName evidence="4">Proprotein convertase P-domain-containing protein</fullName>
    </submittedName>
</protein>
<keyword evidence="5" id="KW-1185">Reference proteome</keyword>
<name>A0ABT1XQP1_9SPHN</name>
<evidence type="ECO:0000256" key="1">
    <source>
        <dbReference type="ARBA" id="ARBA00022670"/>
    </source>
</evidence>
<evidence type="ECO:0000259" key="3">
    <source>
        <dbReference type="PROSITE" id="PS51829"/>
    </source>
</evidence>
<dbReference type="Pfam" id="PF01483">
    <property type="entry name" value="P_proprotein"/>
    <property type="match status" value="1"/>
</dbReference>
<dbReference type="Gene3D" id="2.60.40.1170">
    <property type="entry name" value="Mu homology domain, subdomain B"/>
    <property type="match status" value="1"/>
</dbReference>
<dbReference type="Gene3D" id="2.60.120.260">
    <property type="entry name" value="Galactose-binding domain-like"/>
    <property type="match status" value="1"/>
</dbReference>
<keyword evidence="1" id="KW-0645">Protease</keyword>
<sequence length="702" mass="72742">MTQPFIPNSPLTIMRYRPDMGSNFDRADLVGHAARLICALLACLAALLGSPALAQTTTTYSNATTGTINNTTTCTAPLVRNFTVGTSYTVTDVNLGVLVTHTWRGDLQITLESPAGTRVQLVNGDTNTISGDNFNVLLDDAAVQVVNTDSPTGNHSTTAPPYQNTFSPNNPLSAFNGENSAGTWRLEICDLFPSADNGSFRRADLYLTSPPPAFADLSLTKTLIGAAPSNGGTVTWRLSATNASGSPNTATGVVVRDYLPAGFTFVSASGSGTFNSATGDWTVGSLTPGQTRTIDIVGTITATAGATITNNAEITASSIGDSDSTVNNGITSEDDYATSSFVVAGTRTAGTPPTLFCPNGTILFDWDTRTWTAGSTSNSYALGSLGNANFVLTNPGTWLNNAGLGGQSPNLQNIVTGGLSPAQNSLIQLVDLPNQSSVVTTTITLPRVMAGAQFSVFDVDFGAAQFADRITVRGSLRGTTVLPTLTNGVANYVIGNSAYGDLASDNTSANGNLTVTFSSAIDTIIIEYGNHSLAPANPGQQAISIHDINFCLPYTTLSVTKTSAVISNPIEGATNAKAIPGALIEYIIAVSNTGDSSADTGTVFVRDNAPADAKLCLTTYGAGGPVQFTDGSPTSGLTYSYTNLSSATDNLEFSSDGGSTWTYVPVPDADGCDAAITNFRIRPGGTFAPATGFTLRARFRVE</sequence>
<dbReference type="EMBL" id="JANKHH010000002">
    <property type="protein sequence ID" value="MCR2832950.1"/>
    <property type="molecule type" value="Genomic_DNA"/>
</dbReference>
<accession>A0ABT1XQP1</accession>
<dbReference type="RefSeq" id="WP_257594719.1">
    <property type="nucleotide sequence ID" value="NZ_JANKHH010000002.1"/>
</dbReference>
<proteinExistence type="predicted"/>
<evidence type="ECO:0000313" key="4">
    <source>
        <dbReference type="EMBL" id="MCR2832950.1"/>
    </source>
</evidence>